<protein>
    <recommendedName>
        <fullName evidence="4">Lipoprotein</fullName>
    </recommendedName>
</protein>
<dbReference type="EMBL" id="JADLQX010000015">
    <property type="protein sequence ID" value="MBF6299855.1"/>
    <property type="molecule type" value="Genomic_DNA"/>
</dbReference>
<gene>
    <name evidence="2" type="ORF">IU459_20245</name>
</gene>
<sequence length="146" mass="14735">MNSTTALLAVPAVAAATLVAMAAPAAAAPAVEFATVYTLAQGACAGQVEMSVNGDAYPNQAAFTVSTMLVGVGPCTLPVTLNWRNVATGQTGAFQVIAHGPGYWANSSHSTLFAPGIGHFTATVTIGAPHFPDPGTVEFTVPKYQG</sequence>
<evidence type="ECO:0000313" key="3">
    <source>
        <dbReference type="Proteomes" id="UP000702209"/>
    </source>
</evidence>
<evidence type="ECO:0000313" key="2">
    <source>
        <dbReference type="EMBL" id="MBF6299855.1"/>
    </source>
</evidence>
<proteinExistence type="predicted"/>
<name>A0ABS0CUM3_9NOCA</name>
<reference evidence="2 3" key="1">
    <citation type="submission" date="2020-10" db="EMBL/GenBank/DDBJ databases">
        <title>Identification of Nocardia species via Next-generation sequencing and recognition of intraspecies genetic diversity.</title>
        <authorList>
            <person name="Li P."/>
            <person name="Li P."/>
            <person name="Lu B."/>
        </authorList>
    </citation>
    <scope>NUCLEOTIDE SEQUENCE [LARGE SCALE GENOMIC DNA]</scope>
    <source>
        <strain evidence="2 3">BJ06-0157</strain>
    </source>
</reference>
<keyword evidence="3" id="KW-1185">Reference proteome</keyword>
<keyword evidence="1" id="KW-0732">Signal</keyword>
<dbReference type="RefSeq" id="WP_195131121.1">
    <property type="nucleotide sequence ID" value="NZ_JADLQX010000015.1"/>
</dbReference>
<comment type="caution">
    <text evidence="2">The sequence shown here is derived from an EMBL/GenBank/DDBJ whole genome shotgun (WGS) entry which is preliminary data.</text>
</comment>
<feature type="chain" id="PRO_5046462948" description="Lipoprotein" evidence="1">
    <location>
        <begin position="23"/>
        <end position="146"/>
    </location>
</feature>
<accession>A0ABS0CUM3</accession>
<evidence type="ECO:0000256" key="1">
    <source>
        <dbReference type="SAM" id="SignalP"/>
    </source>
</evidence>
<dbReference type="Proteomes" id="UP000702209">
    <property type="component" value="Unassembled WGS sequence"/>
</dbReference>
<evidence type="ECO:0008006" key="4">
    <source>
        <dbReference type="Google" id="ProtNLM"/>
    </source>
</evidence>
<organism evidence="2 3">
    <name type="scientific">Nocardia amamiensis</name>
    <dbReference type="NCBI Taxonomy" id="404578"/>
    <lineage>
        <taxon>Bacteria</taxon>
        <taxon>Bacillati</taxon>
        <taxon>Actinomycetota</taxon>
        <taxon>Actinomycetes</taxon>
        <taxon>Mycobacteriales</taxon>
        <taxon>Nocardiaceae</taxon>
        <taxon>Nocardia</taxon>
    </lineage>
</organism>
<feature type="signal peptide" evidence="1">
    <location>
        <begin position="1"/>
        <end position="22"/>
    </location>
</feature>